<organism evidence="1 2">
    <name type="scientific">Caerostris extrusa</name>
    <name type="common">Bark spider</name>
    <name type="synonym">Caerostris bankana</name>
    <dbReference type="NCBI Taxonomy" id="172846"/>
    <lineage>
        <taxon>Eukaryota</taxon>
        <taxon>Metazoa</taxon>
        <taxon>Ecdysozoa</taxon>
        <taxon>Arthropoda</taxon>
        <taxon>Chelicerata</taxon>
        <taxon>Arachnida</taxon>
        <taxon>Araneae</taxon>
        <taxon>Araneomorphae</taxon>
        <taxon>Entelegynae</taxon>
        <taxon>Araneoidea</taxon>
        <taxon>Araneidae</taxon>
        <taxon>Caerostris</taxon>
    </lineage>
</organism>
<evidence type="ECO:0000313" key="1">
    <source>
        <dbReference type="EMBL" id="GIY78542.1"/>
    </source>
</evidence>
<dbReference type="AlphaFoldDB" id="A0AAV4W799"/>
<proteinExistence type="predicted"/>
<comment type="caution">
    <text evidence="1">The sequence shown here is derived from an EMBL/GenBank/DDBJ whole genome shotgun (WGS) entry which is preliminary data.</text>
</comment>
<gene>
    <name evidence="1" type="ORF">CEXT_249831</name>
</gene>
<dbReference type="Proteomes" id="UP001054945">
    <property type="component" value="Unassembled WGS sequence"/>
</dbReference>
<sequence length="113" mass="13338">MQIQEKEKEWENKKFEEMKELYPFGRDTNNGGSFLSHADPMFMPTRPKKIIFQDDDFDPWGKGFGNPAWDQQEMSTDTSLHLLQKKAFQMLKQARICLWALDETEAETAHPFH</sequence>
<name>A0AAV4W799_CAEEX</name>
<reference evidence="1 2" key="1">
    <citation type="submission" date="2021-06" db="EMBL/GenBank/DDBJ databases">
        <title>Caerostris extrusa draft genome.</title>
        <authorList>
            <person name="Kono N."/>
            <person name="Arakawa K."/>
        </authorList>
    </citation>
    <scope>NUCLEOTIDE SEQUENCE [LARGE SCALE GENOMIC DNA]</scope>
</reference>
<keyword evidence="2" id="KW-1185">Reference proteome</keyword>
<evidence type="ECO:0000313" key="2">
    <source>
        <dbReference type="Proteomes" id="UP001054945"/>
    </source>
</evidence>
<protein>
    <submittedName>
        <fullName evidence="1">Uncharacterized protein</fullName>
    </submittedName>
</protein>
<accession>A0AAV4W799</accession>
<dbReference type="EMBL" id="BPLR01015768">
    <property type="protein sequence ID" value="GIY78542.1"/>
    <property type="molecule type" value="Genomic_DNA"/>
</dbReference>